<accession>A0A540WEL0</accession>
<dbReference type="GO" id="GO:0008360">
    <property type="term" value="P:regulation of cell shape"/>
    <property type="evidence" value="ECO:0007669"/>
    <property type="project" value="UniProtKB-UniRule"/>
</dbReference>
<feature type="active site" description="Proton donor/acceptor" evidence="1">
    <location>
        <position position="206"/>
    </location>
</feature>
<comment type="pathway">
    <text evidence="1">Cell wall biogenesis; peptidoglycan biosynthesis.</text>
</comment>
<dbReference type="GO" id="GO:0009252">
    <property type="term" value="P:peptidoglycan biosynthetic process"/>
    <property type="evidence" value="ECO:0007669"/>
    <property type="project" value="UniProtKB-KW"/>
</dbReference>
<dbReference type="InterPro" id="IPR005490">
    <property type="entry name" value="LD_TPept_cat_dom"/>
</dbReference>
<dbReference type="GO" id="GO:0016740">
    <property type="term" value="F:transferase activity"/>
    <property type="evidence" value="ECO:0007669"/>
    <property type="project" value="InterPro"/>
</dbReference>
<dbReference type="Pfam" id="PF03734">
    <property type="entry name" value="YkuD"/>
    <property type="match status" value="1"/>
</dbReference>
<feature type="signal peptide" evidence="3">
    <location>
        <begin position="1"/>
        <end position="23"/>
    </location>
</feature>
<evidence type="ECO:0000256" key="1">
    <source>
        <dbReference type="PROSITE-ProRule" id="PRU01373"/>
    </source>
</evidence>
<dbReference type="EMBL" id="VIGB01000003">
    <property type="protein sequence ID" value="TQF07450.1"/>
    <property type="molecule type" value="Genomic_DNA"/>
</dbReference>
<feature type="domain" description="L,D-TPase catalytic" evidence="4">
    <location>
        <begin position="128"/>
        <end position="241"/>
    </location>
</feature>
<proteinExistence type="predicted"/>
<evidence type="ECO:0000313" key="5">
    <source>
        <dbReference type="EMBL" id="TQF07450.1"/>
    </source>
</evidence>
<dbReference type="CDD" id="cd16913">
    <property type="entry name" value="YkuD_like"/>
    <property type="match status" value="1"/>
</dbReference>
<dbReference type="AlphaFoldDB" id="A0A540WEL0"/>
<feature type="region of interest" description="Disordered" evidence="2">
    <location>
        <begin position="33"/>
        <end position="57"/>
    </location>
</feature>
<keyword evidence="1" id="KW-0573">Peptidoglycan synthesis</keyword>
<keyword evidence="1" id="KW-0961">Cell wall biogenesis/degradation</keyword>
<keyword evidence="1" id="KW-0133">Cell shape</keyword>
<keyword evidence="3" id="KW-0732">Signal</keyword>
<dbReference type="PANTHER" id="PTHR38589:SF1">
    <property type="entry name" value="BLR0621 PROTEIN"/>
    <property type="match status" value="1"/>
</dbReference>
<feature type="chain" id="PRO_5022193898" evidence="3">
    <location>
        <begin position="24"/>
        <end position="249"/>
    </location>
</feature>
<evidence type="ECO:0000313" key="6">
    <source>
        <dbReference type="Proteomes" id="UP000319103"/>
    </source>
</evidence>
<reference evidence="5 6" key="1">
    <citation type="submission" date="2019-06" db="EMBL/GenBank/DDBJ databases">
        <title>Description of Kitasatospora acidophila sp. nov. isolated from pine grove soil, and reclassification of Streptomyces novaecaesareae to Kitasatospora novaeceasareae comb. nov.</title>
        <authorList>
            <person name="Kim M.J."/>
        </authorList>
    </citation>
    <scope>NUCLEOTIDE SEQUENCE [LARGE SCALE GENOMIC DNA]</scope>
    <source>
        <strain evidence="5 6">MMS16-CNU292</strain>
    </source>
</reference>
<dbReference type="Proteomes" id="UP000319103">
    <property type="component" value="Unassembled WGS sequence"/>
</dbReference>
<keyword evidence="6" id="KW-1185">Reference proteome</keyword>
<dbReference type="OrthoDB" id="3868753at2"/>
<name>A0A540WEL0_9ACTN</name>
<feature type="active site" description="Nucleophile" evidence="1">
    <location>
        <position position="216"/>
    </location>
</feature>
<dbReference type="PROSITE" id="PS52029">
    <property type="entry name" value="LD_TPASE"/>
    <property type="match status" value="1"/>
</dbReference>
<organism evidence="5 6">
    <name type="scientific">Kitasatospora acidiphila</name>
    <dbReference type="NCBI Taxonomy" id="2567942"/>
    <lineage>
        <taxon>Bacteria</taxon>
        <taxon>Bacillati</taxon>
        <taxon>Actinomycetota</taxon>
        <taxon>Actinomycetes</taxon>
        <taxon>Kitasatosporales</taxon>
        <taxon>Streptomycetaceae</taxon>
        <taxon>Kitasatospora</taxon>
    </lineage>
</organism>
<feature type="compositionally biased region" description="Low complexity" evidence="2">
    <location>
        <begin position="35"/>
        <end position="46"/>
    </location>
</feature>
<dbReference type="GO" id="GO:0071555">
    <property type="term" value="P:cell wall organization"/>
    <property type="evidence" value="ECO:0007669"/>
    <property type="project" value="UniProtKB-UniRule"/>
</dbReference>
<sequence>MRRHGRALLCAVGLLAGATAACATPAFPPTPPAHPTLSGAPAADVPPLEPPPAPPVIAGLGPGTLALLPPDARQVLVATGSGADSPDTAVQLWTADDGGHWTAGPVWRAHNARQGWTAEHRSGDLHSPIGVFSLSDAGGQLPDPGTRLPYYRSDAFAVGGTGFEGESLSGAFDYVVAIDYNRVPGRSPLDESQPLGYYRGGGIWLHVDHGGPTHGCVTLTKDDMRTLLTMLDPAAHPVIVMGPADRLRQ</sequence>
<evidence type="ECO:0000259" key="4">
    <source>
        <dbReference type="PROSITE" id="PS52029"/>
    </source>
</evidence>
<comment type="caution">
    <text evidence="5">The sequence shown here is derived from an EMBL/GenBank/DDBJ whole genome shotgun (WGS) entry which is preliminary data.</text>
</comment>
<evidence type="ECO:0000256" key="2">
    <source>
        <dbReference type="SAM" id="MobiDB-lite"/>
    </source>
</evidence>
<evidence type="ECO:0000256" key="3">
    <source>
        <dbReference type="SAM" id="SignalP"/>
    </source>
</evidence>
<protein>
    <submittedName>
        <fullName evidence="5">L,D-transpeptidase family protein</fullName>
    </submittedName>
</protein>
<gene>
    <name evidence="5" type="ORF">E6W39_19500</name>
</gene>
<dbReference type="PROSITE" id="PS51257">
    <property type="entry name" value="PROKAR_LIPOPROTEIN"/>
    <property type="match status" value="1"/>
</dbReference>
<dbReference type="PANTHER" id="PTHR38589">
    <property type="entry name" value="BLR0621 PROTEIN"/>
    <property type="match status" value="1"/>
</dbReference>